<protein>
    <recommendedName>
        <fullName evidence="3">DUF1178 family protein</fullName>
    </recommendedName>
</protein>
<evidence type="ECO:0008006" key="3">
    <source>
        <dbReference type="Google" id="ProtNLM"/>
    </source>
</evidence>
<dbReference type="AlphaFoldDB" id="A0A1H2XYQ7"/>
<dbReference type="Pfam" id="PF06676">
    <property type="entry name" value="DUF1178"/>
    <property type="match status" value="1"/>
</dbReference>
<proteinExistence type="predicted"/>
<evidence type="ECO:0000313" key="2">
    <source>
        <dbReference type="Proteomes" id="UP000182944"/>
    </source>
</evidence>
<dbReference type="Proteomes" id="UP000182944">
    <property type="component" value="Unassembled WGS sequence"/>
</dbReference>
<sequence>MCRDKESATIMIRYALRCDKGHAFDGWFRSAEGFDALRQAGQVGCAICGSHAVEKAPMAPAVPARDEATARPLDAPGSAAEQALAELRKRIEAGSDYVGTEFAREARAMHEGEMPSRPIHGEARLEEAKKLIEDGVPVAPLPFRLRRKVN</sequence>
<organism evidence="1 2">
    <name type="scientific">Paracoccus sanguinis</name>
    <dbReference type="NCBI Taxonomy" id="1545044"/>
    <lineage>
        <taxon>Bacteria</taxon>
        <taxon>Pseudomonadati</taxon>
        <taxon>Pseudomonadota</taxon>
        <taxon>Alphaproteobacteria</taxon>
        <taxon>Rhodobacterales</taxon>
        <taxon>Paracoccaceae</taxon>
        <taxon>Paracoccus</taxon>
    </lineage>
</organism>
<name>A0A1H2XYQ7_9RHOB</name>
<dbReference type="STRING" id="1545044.SAMN05444276_102661"/>
<dbReference type="EMBL" id="FNNA01000002">
    <property type="protein sequence ID" value="SDW97574.1"/>
    <property type="molecule type" value="Genomic_DNA"/>
</dbReference>
<dbReference type="PIRSF" id="PIRSF032131">
    <property type="entry name" value="UCP032131"/>
    <property type="match status" value="1"/>
</dbReference>
<reference evidence="2" key="1">
    <citation type="submission" date="2016-10" db="EMBL/GenBank/DDBJ databases">
        <authorList>
            <person name="Varghese N."/>
            <person name="Submissions S."/>
        </authorList>
    </citation>
    <scope>NUCLEOTIDE SEQUENCE [LARGE SCALE GENOMIC DNA]</scope>
    <source>
        <strain evidence="2">DSM 29303</strain>
    </source>
</reference>
<keyword evidence="2" id="KW-1185">Reference proteome</keyword>
<gene>
    <name evidence="1" type="ORF">SAMN05444276_102661</name>
</gene>
<accession>A0A1H2XYQ7</accession>
<dbReference type="InterPro" id="IPR009562">
    <property type="entry name" value="DUF1178"/>
</dbReference>
<evidence type="ECO:0000313" key="1">
    <source>
        <dbReference type="EMBL" id="SDW97574.1"/>
    </source>
</evidence>